<protein>
    <submittedName>
        <fullName evidence="3">Hpt domain-containing protein</fullName>
    </submittedName>
</protein>
<dbReference type="GO" id="GO:0000160">
    <property type="term" value="P:phosphorelay signal transduction system"/>
    <property type="evidence" value="ECO:0007669"/>
    <property type="project" value="InterPro"/>
</dbReference>
<comment type="caution">
    <text evidence="3">The sequence shown here is derived from an EMBL/GenBank/DDBJ whole genome shotgun (WGS) entry which is preliminary data.</text>
</comment>
<dbReference type="EMBL" id="JADEXQ010000012">
    <property type="protein sequence ID" value="MBE9029175.1"/>
    <property type="molecule type" value="Genomic_DNA"/>
</dbReference>
<dbReference type="RefSeq" id="WP_264323996.1">
    <property type="nucleotide sequence ID" value="NZ_JADEXQ010000012.1"/>
</dbReference>
<evidence type="ECO:0000313" key="4">
    <source>
        <dbReference type="Proteomes" id="UP000625316"/>
    </source>
</evidence>
<dbReference type="InterPro" id="IPR008207">
    <property type="entry name" value="Sig_transdc_His_kin_Hpt_dom"/>
</dbReference>
<keyword evidence="4" id="KW-1185">Reference proteome</keyword>
<sequence length="118" mass="13401">MSQPSDPTRTELPIDWQQLRQLSDGNEEFELELLNIFVTEMTLRLRQAQQAILHSQSDALAHLAHQMKGSSGNLGMGEIVRLSRELEAAAQTQNWEDAANQVEKISRSLNFIQNFLQP</sequence>
<evidence type="ECO:0000256" key="1">
    <source>
        <dbReference type="PROSITE-ProRule" id="PRU00110"/>
    </source>
</evidence>
<proteinExistence type="predicted"/>
<dbReference type="SUPFAM" id="SSF47226">
    <property type="entry name" value="Histidine-containing phosphotransfer domain, HPT domain"/>
    <property type="match status" value="1"/>
</dbReference>
<reference evidence="3" key="1">
    <citation type="submission" date="2020-10" db="EMBL/GenBank/DDBJ databases">
        <authorList>
            <person name="Castelo-Branco R."/>
            <person name="Eusebio N."/>
            <person name="Adriana R."/>
            <person name="Vieira A."/>
            <person name="Brugerolle De Fraissinette N."/>
            <person name="Rezende De Castro R."/>
            <person name="Schneider M.P."/>
            <person name="Vasconcelos V."/>
            <person name="Leao P.N."/>
        </authorList>
    </citation>
    <scope>NUCLEOTIDE SEQUENCE</scope>
    <source>
        <strain evidence="3">LEGE 11480</strain>
    </source>
</reference>
<gene>
    <name evidence="3" type="ORF">IQ266_05285</name>
</gene>
<evidence type="ECO:0000259" key="2">
    <source>
        <dbReference type="PROSITE" id="PS50894"/>
    </source>
</evidence>
<keyword evidence="1" id="KW-0597">Phosphoprotein</keyword>
<dbReference type="Proteomes" id="UP000625316">
    <property type="component" value="Unassembled WGS sequence"/>
</dbReference>
<dbReference type="Gene3D" id="1.20.120.160">
    <property type="entry name" value="HPT domain"/>
    <property type="match status" value="1"/>
</dbReference>
<feature type="domain" description="HPt" evidence="2">
    <location>
        <begin position="26"/>
        <end position="118"/>
    </location>
</feature>
<evidence type="ECO:0000313" key="3">
    <source>
        <dbReference type="EMBL" id="MBE9029175.1"/>
    </source>
</evidence>
<dbReference type="InterPro" id="IPR036641">
    <property type="entry name" value="HPT_dom_sf"/>
</dbReference>
<dbReference type="AlphaFoldDB" id="A0A928VIX5"/>
<dbReference type="CDD" id="cd00088">
    <property type="entry name" value="HPT"/>
    <property type="match status" value="1"/>
</dbReference>
<organism evidence="3 4">
    <name type="scientific">Romeriopsis navalis LEGE 11480</name>
    <dbReference type="NCBI Taxonomy" id="2777977"/>
    <lineage>
        <taxon>Bacteria</taxon>
        <taxon>Bacillati</taxon>
        <taxon>Cyanobacteriota</taxon>
        <taxon>Cyanophyceae</taxon>
        <taxon>Leptolyngbyales</taxon>
        <taxon>Leptolyngbyaceae</taxon>
        <taxon>Romeriopsis</taxon>
        <taxon>Romeriopsis navalis</taxon>
    </lineage>
</organism>
<feature type="modified residue" description="Phosphohistidine" evidence="1">
    <location>
        <position position="65"/>
    </location>
</feature>
<name>A0A928VIX5_9CYAN</name>
<dbReference type="PROSITE" id="PS50894">
    <property type="entry name" value="HPT"/>
    <property type="match status" value="1"/>
</dbReference>
<dbReference type="Pfam" id="PF01627">
    <property type="entry name" value="Hpt"/>
    <property type="match status" value="1"/>
</dbReference>
<accession>A0A928VIX5</accession>